<feature type="domain" description="Peptidase M13 C-terminal" evidence="8">
    <location>
        <begin position="461"/>
        <end position="651"/>
    </location>
</feature>
<dbReference type="InterPro" id="IPR042089">
    <property type="entry name" value="Peptidase_M13_dom_2"/>
</dbReference>
<dbReference type="PANTHER" id="PTHR11733">
    <property type="entry name" value="ZINC METALLOPROTEASE FAMILY M13 NEPRILYSIN-RELATED"/>
    <property type="match status" value="1"/>
</dbReference>
<reference evidence="10 11" key="2">
    <citation type="journal article" date="2010" name="Stand. Genomic Sci.">
        <title>Complete genome sequence of Sebaldella termitidis type strain (NCTC 11300).</title>
        <authorList>
            <person name="Harmon-Smith M."/>
            <person name="Celia L."/>
            <person name="Chertkov O."/>
            <person name="Lapidus A."/>
            <person name="Copeland A."/>
            <person name="Glavina Del Rio T."/>
            <person name="Nolan M."/>
            <person name="Lucas S."/>
            <person name="Tice H."/>
            <person name="Cheng J.F."/>
            <person name="Han C."/>
            <person name="Detter J.C."/>
            <person name="Bruce D."/>
            <person name="Goodwin L."/>
            <person name="Pitluck S."/>
            <person name="Pati A."/>
            <person name="Liolios K."/>
            <person name="Ivanova N."/>
            <person name="Mavromatis K."/>
            <person name="Mikhailova N."/>
            <person name="Chen A."/>
            <person name="Palaniappan K."/>
            <person name="Land M."/>
            <person name="Hauser L."/>
            <person name="Chang Y.J."/>
            <person name="Jeffries C.D."/>
            <person name="Brettin T."/>
            <person name="Goker M."/>
            <person name="Beck B."/>
            <person name="Bristow J."/>
            <person name="Eisen J.A."/>
            <person name="Markowitz V."/>
            <person name="Hugenholtz P."/>
            <person name="Kyrpides N.C."/>
            <person name="Klenk H.P."/>
            <person name="Chen F."/>
        </authorList>
    </citation>
    <scope>NUCLEOTIDE SEQUENCE [LARGE SCALE GENOMIC DNA]</scope>
    <source>
        <strain evidence="11">ATCC 33386 / NCTC 11300</strain>
    </source>
</reference>
<dbReference type="EMBL" id="CP001739">
    <property type="protein sequence ID" value="ACZ09329.1"/>
    <property type="molecule type" value="Genomic_DNA"/>
</dbReference>
<keyword evidence="11" id="KW-1185">Reference proteome</keyword>
<comment type="similarity">
    <text evidence="2">Belongs to the peptidase M13 family.</text>
</comment>
<keyword evidence="7" id="KW-0482">Metalloprotease</keyword>
<dbReference type="RefSeq" id="WP_012861923.1">
    <property type="nucleotide sequence ID" value="NC_013517.1"/>
</dbReference>
<dbReference type="GO" id="GO:0016485">
    <property type="term" value="P:protein processing"/>
    <property type="evidence" value="ECO:0007669"/>
    <property type="project" value="TreeGrafter"/>
</dbReference>
<keyword evidence="6" id="KW-0862">Zinc</keyword>
<protein>
    <submittedName>
        <fullName evidence="10">Endothelin-converting enzyme 1</fullName>
        <ecNumber evidence="10">3.4.24.71</ecNumber>
    </submittedName>
</protein>
<evidence type="ECO:0000256" key="5">
    <source>
        <dbReference type="ARBA" id="ARBA00022801"/>
    </source>
</evidence>
<dbReference type="GO" id="GO:0004222">
    <property type="term" value="F:metalloendopeptidase activity"/>
    <property type="evidence" value="ECO:0007669"/>
    <property type="project" value="UniProtKB-EC"/>
</dbReference>
<dbReference type="SUPFAM" id="SSF55486">
    <property type="entry name" value="Metalloproteases ('zincins'), catalytic domain"/>
    <property type="match status" value="1"/>
</dbReference>
<dbReference type="Gene3D" id="3.40.390.10">
    <property type="entry name" value="Collagenase (Catalytic Domain)"/>
    <property type="match status" value="1"/>
</dbReference>
<dbReference type="PANTHER" id="PTHR11733:SF167">
    <property type="entry name" value="FI17812P1-RELATED"/>
    <property type="match status" value="1"/>
</dbReference>
<dbReference type="Pfam" id="PF05649">
    <property type="entry name" value="Peptidase_M13_N"/>
    <property type="match status" value="1"/>
</dbReference>
<dbReference type="InterPro" id="IPR000718">
    <property type="entry name" value="Peptidase_M13"/>
</dbReference>
<dbReference type="eggNOG" id="COG3590">
    <property type="taxonomic scope" value="Bacteria"/>
</dbReference>
<evidence type="ECO:0000256" key="6">
    <source>
        <dbReference type="ARBA" id="ARBA00022833"/>
    </source>
</evidence>
<name>D1ALI6_SEBTE</name>
<dbReference type="HOGENOM" id="CLU_006187_7_2_0"/>
<reference evidence="11" key="1">
    <citation type="submission" date="2009-09" db="EMBL/GenBank/DDBJ databases">
        <title>The complete chromosome of Sebaldella termitidis ATCC 33386.</title>
        <authorList>
            <consortium name="US DOE Joint Genome Institute (JGI-PGF)"/>
            <person name="Lucas S."/>
            <person name="Copeland A."/>
            <person name="Lapidus A."/>
            <person name="Glavina del Rio T."/>
            <person name="Dalin E."/>
            <person name="Tice H."/>
            <person name="Bruce D."/>
            <person name="Goodwin L."/>
            <person name="Pitluck S."/>
            <person name="Kyrpides N."/>
            <person name="Mavromatis K."/>
            <person name="Ivanova N."/>
            <person name="Mikhailova N."/>
            <person name="Sims D."/>
            <person name="Meincke L."/>
            <person name="Brettin T."/>
            <person name="Detter J.C."/>
            <person name="Han C."/>
            <person name="Larimer F."/>
            <person name="Land M."/>
            <person name="Hauser L."/>
            <person name="Markowitz V."/>
            <person name="Cheng J.F."/>
            <person name="Hugenholtz P."/>
            <person name="Woyke T."/>
            <person name="Wu D."/>
            <person name="Eisen J.A."/>
        </authorList>
    </citation>
    <scope>NUCLEOTIDE SEQUENCE [LARGE SCALE GENOMIC DNA]</scope>
    <source>
        <strain evidence="11">ATCC 33386 / NCTC 11300</strain>
    </source>
</reference>
<dbReference type="KEGG" id="str:Sterm_2476"/>
<dbReference type="Proteomes" id="UP000000845">
    <property type="component" value="Chromosome"/>
</dbReference>
<evidence type="ECO:0000259" key="8">
    <source>
        <dbReference type="Pfam" id="PF01431"/>
    </source>
</evidence>
<sequence length="654" mass="75894">MKFTEILLFVVFGISAFSAQESVRKQDDFYDSVNEKWLKETKIPKGYSSWNNFNVLDKMVSDNLRGIVEENVKKRNTLKNGSNEQKLADFYISVLDYKNRDKDGIKPVKYLLDEVNKLSDKREMATLAAYLFNQNMEVFLSVYIGPDYKNSSKNILYLDSVGLGMMDRDYYLEKSEKSLEIQKAYKLFLKKLFIMSGYNENDAVIKAENVFDFEARLAFAMLKREDTRDPDKIYNPYTIAELEKEFPDFNWRTYLGNTKLLKADKIVITEPAYLRALNKEFREGDIKIIKDYMESIILRENSSLLSRDFENAAFEYSKVFSGIDEMLPDDERAFDLLNNMLGELLGSIYVKEYFSEEAKNDVISMIKEIISTYESRIENLSWMSEASKKQAVKKLETMTIKVGYPDKWEDYSSIQIKTYQNGGSLYSNVKNIGDFEREKALKDLNQKVDKSRWSMTPQTINAYYNPTANEIVFPAAILQAPFYDYEASKAKNYGGIGAVIGHEITHAFDDEGSKFDEMGNLKDWWTREDRKNYEKRTEALAKQYSRYKSGDGKLNGKLTLGENIADLGGVSVALEIVNNENSDNLEEFFEAYAVIWRNLVTKERESYLVKIDPHSPGRYRVNGILTNIDDFYKVYNVRSSDGMYTKPEDRIKIW</sequence>
<evidence type="ECO:0000256" key="7">
    <source>
        <dbReference type="ARBA" id="ARBA00023049"/>
    </source>
</evidence>
<dbReference type="GO" id="GO:0005886">
    <property type="term" value="C:plasma membrane"/>
    <property type="evidence" value="ECO:0007669"/>
    <property type="project" value="TreeGrafter"/>
</dbReference>
<keyword evidence="4" id="KW-0479">Metal-binding</keyword>
<dbReference type="InterPro" id="IPR008753">
    <property type="entry name" value="Peptidase_M13_N"/>
</dbReference>
<evidence type="ECO:0000256" key="4">
    <source>
        <dbReference type="ARBA" id="ARBA00022723"/>
    </source>
</evidence>
<evidence type="ECO:0000256" key="1">
    <source>
        <dbReference type="ARBA" id="ARBA00001947"/>
    </source>
</evidence>
<dbReference type="AlphaFoldDB" id="D1ALI6"/>
<keyword evidence="3" id="KW-0645">Protease</keyword>
<evidence type="ECO:0000313" key="10">
    <source>
        <dbReference type="EMBL" id="ACZ09329.1"/>
    </source>
</evidence>
<dbReference type="STRING" id="526218.Sterm_2476"/>
<feature type="domain" description="Peptidase M13 N-terminal" evidence="9">
    <location>
        <begin position="26"/>
        <end position="405"/>
    </location>
</feature>
<dbReference type="Pfam" id="PF01431">
    <property type="entry name" value="Peptidase_M13"/>
    <property type="match status" value="1"/>
</dbReference>
<dbReference type="InterPro" id="IPR018497">
    <property type="entry name" value="Peptidase_M13_C"/>
</dbReference>
<evidence type="ECO:0000259" key="9">
    <source>
        <dbReference type="Pfam" id="PF05649"/>
    </source>
</evidence>
<dbReference type="PRINTS" id="PR00786">
    <property type="entry name" value="NEPRILYSIN"/>
</dbReference>
<dbReference type="Gene3D" id="1.10.1380.10">
    <property type="entry name" value="Neutral endopeptidase , domain2"/>
    <property type="match status" value="1"/>
</dbReference>
<comment type="cofactor">
    <cofactor evidence="1">
        <name>Zn(2+)</name>
        <dbReference type="ChEBI" id="CHEBI:29105"/>
    </cofactor>
</comment>
<dbReference type="GO" id="GO:0046872">
    <property type="term" value="F:metal ion binding"/>
    <property type="evidence" value="ECO:0007669"/>
    <property type="project" value="UniProtKB-KW"/>
</dbReference>
<evidence type="ECO:0000313" key="11">
    <source>
        <dbReference type="Proteomes" id="UP000000845"/>
    </source>
</evidence>
<dbReference type="PROSITE" id="PS51885">
    <property type="entry name" value="NEPRILYSIN"/>
    <property type="match status" value="1"/>
</dbReference>
<proteinExistence type="inferred from homology"/>
<dbReference type="CDD" id="cd08662">
    <property type="entry name" value="M13"/>
    <property type="match status" value="1"/>
</dbReference>
<dbReference type="InterPro" id="IPR024079">
    <property type="entry name" value="MetalloPept_cat_dom_sf"/>
</dbReference>
<keyword evidence="5 10" id="KW-0378">Hydrolase</keyword>
<evidence type="ECO:0000256" key="2">
    <source>
        <dbReference type="ARBA" id="ARBA00007357"/>
    </source>
</evidence>
<organism evidence="10 11">
    <name type="scientific">Sebaldella termitidis (strain ATCC 33386 / NCTC 11300)</name>
    <dbReference type="NCBI Taxonomy" id="526218"/>
    <lineage>
        <taxon>Bacteria</taxon>
        <taxon>Fusobacteriati</taxon>
        <taxon>Fusobacteriota</taxon>
        <taxon>Fusobacteriia</taxon>
        <taxon>Fusobacteriales</taxon>
        <taxon>Leptotrichiaceae</taxon>
        <taxon>Sebaldella</taxon>
    </lineage>
</organism>
<gene>
    <name evidence="10" type="ordered locus">Sterm_2476</name>
</gene>
<evidence type="ECO:0000256" key="3">
    <source>
        <dbReference type="ARBA" id="ARBA00022670"/>
    </source>
</evidence>
<dbReference type="EC" id="3.4.24.71" evidence="10"/>
<accession>D1ALI6</accession>